<keyword evidence="13" id="KW-1185">Reference proteome</keyword>
<dbReference type="InterPro" id="IPR045800">
    <property type="entry name" value="HMBD"/>
</dbReference>
<dbReference type="GO" id="GO:0046914">
    <property type="term" value="F:transition metal ion binding"/>
    <property type="evidence" value="ECO:0007669"/>
    <property type="project" value="TreeGrafter"/>
</dbReference>
<feature type="region of interest" description="Disordered" evidence="6">
    <location>
        <begin position="410"/>
        <end position="432"/>
    </location>
</feature>
<evidence type="ECO:0000259" key="7">
    <source>
        <dbReference type="Pfam" id="PF19335"/>
    </source>
</evidence>
<dbReference type="Pfam" id="PF25869">
    <property type="entry name" value="3HB_CusB"/>
    <property type="match status" value="1"/>
</dbReference>
<accession>A0A7S7NPY7</accession>
<reference evidence="12 13" key="1">
    <citation type="submission" date="2020-10" db="EMBL/GenBank/DDBJ databases">
        <title>Complete genome sequence of Paludibaculum fermentans P105T, a facultatively anaerobic acidobacterium capable of dissimilatory Fe(III) reduction.</title>
        <authorList>
            <person name="Dedysh S.N."/>
            <person name="Beletsky A.V."/>
            <person name="Kulichevskaya I.S."/>
            <person name="Mardanov A.V."/>
            <person name="Ravin N.V."/>
        </authorList>
    </citation>
    <scope>NUCLEOTIDE SEQUENCE [LARGE SCALE GENOMIC DNA]</scope>
    <source>
        <strain evidence="12 13">P105</strain>
    </source>
</reference>
<dbReference type="FunFam" id="2.40.420.20:FF:000006">
    <property type="entry name" value="RND family efflux transporter MFP subunit"/>
    <property type="match status" value="1"/>
</dbReference>
<dbReference type="Pfam" id="PF19335">
    <property type="entry name" value="HMBD"/>
    <property type="match status" value="1"/>
</dbReference>
<name>A0A7S7NPY7_PALFE</name>
<sequence length="432" mass="46920">MKVLKVLLALVLLAAAFVGGFGYGRWYGPREAKGLHQAEKPHGYHCPMHPNFRSDKPGECGICGMRLVPDEADSAGTKAAGGDLASMPAGTIHVSAEKQQLIGVRYGVAEEAAGSHSFRAVGKVAIDETRQARVQSKTEGWIDQVFVNFTGKLVEKGQPLLTLYSPELLASQHEYLLALKSREILRNSTLAGTGAQGESLINAARKRLELWDLTAEQIAGIEKSRLPVTNITLHAPISGYVMTRNAFPKQRVMPETELYSIVDLSRVWVMADVFENEMSMIREGMGATLTLSYAGGRKIAARVNYIQPQVDPMTRTLKVRLEAENPGLLLKPDMFVDVDFTVSSPRRVSVPADAVLDAGLRKTVFVDRGDGYLEPRAVETGDRIGNRIEILKGLAAGEKVVTSGNFLIDSESQMRSPGTGAATHDHGQAAKQ</sequence>
<dbReference type="GO" id="GO:0060003">
    <property type="term" value="P:copper ion export"/>
    <property type="evidence" value="ECO:0007669"/>
    <property type="project" value="TreeGrafter"/>
</dbReference>
<dbReference type="InterPro" id="IPR051909">
    <property type="entry name" value="MFP_Cation_Efflux"/>
</dbReference>
<dbReference type="GO" id="GO:0030288">
    <property type="term" value="C:outer membrane-bounded periplasmic space"/>
    <property type="evidence" value="ECO:0007669"/>
    <property type="project" value="TreeGrafter"/>
</dbReference>
<dbReference type="EMBL" id="CP063849">
    <property type="protein sequence ID" value="QOY87650.1"/>
    <property type="molecule type" value="Genomic_DNA"/>
</dbReference>
<dbReference type="Gene3D" id="2.40.30.170">
    <property type="match status" value="1"/>
</dbReference>
<evidence type="ECO:0000256" key="5">
    <source>
        <dbReference type="ARBA" id="ARBA00058766"/>
    </source>
</evidence>
<dbReference type="PANTHER" id="PTHR30097:SF15">
    <property type="entry name" value="CATION EFFLUX SYSTEM PROTEIN CUSB"/>
    <property type="match status" value="1"/>
</dbReference>
<dbReference type="GO" id="GO:0016020">
    <property type="term" value="C:membrane"/>
    <property type="evidence" value="ECO:0007669"/>
    <property type="project" value="InterPro"/>
</dbReference>
<dbReference type="GO" id="GO:0046686">
    <property type="term" value="P:response to cadmium ion"/>
    <property type="evidence" value="ECO:0007669"/>
    <property type="project" value="UniProtKB-KW"/>
</dbReference>
<dbReference type="Gene3D" id="6.10.140.730">
    <property type="match status" value="1"/>
</dbReference>
<organism evidence="12 13">
    <name type="scientific">Paludibaculum fermentans</name>
    <dbReference type="NCBI Taxonomy" id="1473598"/>
    <lineage>
        <taxon>Bacteria</taxon>
        <taxon>Pseudomonadati</taxon>
        <taxon>Acidobacteriota</taxon>
        <taxon>Terriglobia</taxon>
        <taxon>Bryobacterales</taxon>
        <taxon>Bryobacteraceae</taxon>
        <taxon>Paludibaculum</taxon>
    </lineage>
</organism>
<comment type="similarity">
    <text evidence="1">Belongs to the membrane fusion protein (MFP) (TC 8.A.1) family.</text>
</comment>
<gene>
    <name evidence="12" type="ORF">IRI77_33675</name>
</gene>
<evidence type="ECO:0000256" key="6">
    <source>
        <dbReference type="SAM" id="MobiDB-lite"/>
    </source>
</evidence>
<dbReference type="Pfam" id="PF25975">
    <property type="entry name" value="CzcB_C"/>
    <property type="match status" value="1"/>
</dbReference>
<keyword evidence="3" id="KW-0862">Zinc</keyword>
<dbReference type="RefSeq" id="WP_194449317.1">
    <property type="nucleotide sequence ID" value="NZ_CP063849.1"/>
</dbReference>
<feature type="compositionally biased region" description="Basic and acidic residues" evidence="6">
    <location>
        <begin position="423"/>
        <end position="432"/>
    </location>
</feature>
<dbReference type="InterPro" id="IPR058790">
    <property type="entry name" value="BSH_CusB"/>
</dbReference>
<evidence type="ECO:0000259" key="11">
    <source>
        <dbReference type="Pfam" id="PF25975"/>
    </source>
</evidence>
<protein>
    <submittedName>
        <fullName evidence="12">Efflux RND transporter periplasmic adaptor subunit</fullName>
    </submittedName>
</protein>
<evidence type="ECO:0000256" key="1">
    <source>
        <dbReference type="ARBA" id="ARBA00009477"/>
    </source>
</evidence>
<dbReference type="SUPFAM" id="SSF111369">
    <property type="entry name" value="HlyD-like secretion proteins"/>
    <property type="match status" value="1"/>
</dbReference>
<evidence type="ECO:0000256" key="4">
    <source>
        <dbReference type="ARBA" id="ARBA00043263"/>
    </source>
</evidence>
<dbReference type="GO" id="GO:0015679">
    <property type="term" value="P:plasma membrane copper ion transport"/>
    <property type="evidence" value="ECO:0007669"/>
    <property type="project" value="TreeGrafter"/>
</dbReference>
<evidence type="ECO:0000259" key="10">
    <source>
        <dbReference type="Pfam" id="PF25954"/>
    </source>
</evidence>
<feature type="domain" description="CusB-like beta-barrel" evidence="10">
    <location>
        <begin position="266"/>
        <end position="341"/>
    </location>
</feature>
<evidence type="ECO:0000256" key="2">
    <source>
        <dbReference type="ARBA" id="ARBA00022448"/>
    </source>
</evidence>
<feature type="domain" description="Heavy metal binding" evidence="7">
    <location>
        <begin position="44"/>
        <end position="69"/>
    </location>
</feature>
<dbReference type="Pfam" id="PF25954">
    <property type="entry name" value="Beta-barrel_RND_2"/>
    <property type="match status" value="1"/>
</dbReference>
<dbReference type="FunFam" id="2.40.30.170:FF:000010">
    <property type="entry name" value="Efflux RND transporter periplasmic adaptor subunit"/>
    <property type="match status" value="1"/>
</dbReference>
<proteinExistence type="inferred from homology"/>
<dbReference type="GO" id="GO:0022857">
    <property type="term" value="F:transmembrane transporter activity"/>
    <property type="evidence" value="ECO:0007669"/>
    <property type="project" value="InterPro"/>
</dbReference>
<dbReference type="Proteomes" id="UP000593892">
    <property type="component" value="Chromosome"/>
</dbReference>
<comment type="function">
    <text evidence="5">CzcA and CzcB together would act in zinc efflux nearly as effectively as the complete czc efflux system (CzcABC). The CzcB protein is thought to funnel zinc cations to the CzcA transport protein.</text>
</comment>
<feature type="domain" description="CusB-like barrel-sandwich hybrid" evidence="9">
    <location>
        <begin position="132"/>
        <end position="261"/>
    </location>
</feature>
<feature type="domain" description="CzcB-like C-terminal circularly permuted SH3-like" evidence="11">
    <location>
        <begin position="348"/>
        <end position="408"/>
    </location>
</feature>
<keyword evidence="4" id="KW-0105">Cadmium resistance</keyword>
<dbReference type="PANTHER" id="PTHR30097">
    <property type="entry name" value="CATION EFFLUX SYSTEM PROTEIN CUSB"/>
    <property type="match status" value="1"/>
</dbReference>
<evidence type="ECO:0000256" key="3">
    <source>
        <dbReference type="ARBA" id="ARBA00022833"/>
    </source>
</evidence>
<dbReference type="InterPro" id="IPR058792">
    <property type="entry name" value="Beta-barrel_RND_2"/>
</dbReference>
<feature type="domain" description="CusB-like three alpha-helical bundle" evidence="8">
    <location>
        <begin position="167"/>
        <end position="225"/>
    </location>
</feature>
<keyword evidence="2" id="KW-0813">Transport</keyword>
<dbReference type="AlphaFoldDB" id="A0A7S7NPY7"/>
<dbReference type="InterPro" id="IPR006143">
    <property type="entry name" value="RND_pump_MFP"/>
</dbReference>
<dbReference type="InterPro" id="IPR058791">
    <property type="entry name" value="3HB_CusB"/>
</dbReference>
<evidence type="ECO:0000313" key="13">
    <source>
        <dbReference type="Proteomes" id="UP000593892"/>
    </source>
</evidence>
<dbReference type="Pfam" id="PF25919">
    <property type="entry name" value="BSH_CusB"/>
    <property type="match status" value="1"/>
</dbReference>
<dbReference type="KEGG" id="pfer:IRI77_33675"/>
<evidence type="ECO:0000259" key="8">
    <source>
        <dbReference type="Pfam" id="PF25869"/>
    </source>
</evidence>
<evidence type="ECO:0000313" key="12">
    <source>
        <dbReference type="EMBL" id="QOY87650.1"/>
    </source>
</evidence>
<dbReference type="InterPro" id="IPR058649">
    <property type="entry name" value="CzcB_C"/>
</dbReference>
<dbReference type="NCBIfam" id="TIGR01730">
    <property type="entry name" value="RND_mfp"/>
    <property type="match status" value="1"/>
</dbReference>
<evidence type="ECO:0000259" key="9">
    <source>
        <dbReference type="Pfam" id="PF25919"/>
    </source>
</evidence>
<dbReference type="Gene3D" id="2.40.420.20">
    <property type="match status" value="1"/>
</dbReference>